<sequence length="310" mass="32825">MNAHALKIFVIGAGGQLSTALEERAEQHGTTVALLGYPELDLSASPELVETQIFKAVSAFGAQILVNAAAYTAVDKAEDEPELAQAINGVAPGIIAQVAARLSIPCIHVSTDYVFDGTAEGYRKEDDPTSPLGVYGQTKLSGEMAVAAATTDHAILRTAWVYAPFGANFVKTMLRLASEGRTELGVVADQYGCPTSVLDIADAIFKVASNLNAKPDDATLRGIFHLVGAGEANWAEFARAIFAGATLRGAPSAAVKDLTSAEYPTKAKRPFNSRLDTSKIKHIHNVTMPDWKLSLDIVLDRLIGSKKSAS</sequence>
<dbReference type="PANTHER" id="PTHR10491">
    <property type="entry name" value="DTDP-4-DEHYDRORHAMNOSE REDUCTASE"/>
    <property type="match status" value="1"/>
</dbReference>
<comment type="similarity">
    <text evidence="2 6">Belongs to the dTDP-4-dehydrorhamnose reductase family.</text>
</comment>
<name>A0ABV0BL70_9HYPH</name>
<dbReference type="Gene3D" id="3.90.25.10">
    <property type="entry name" value="UDP-galactose 4-epimerase, domain 1"/>
    <property type="match status" value="1"/>
</dbReference>
<evidence type="ECO:0000313" key="8">
    <source>
        <dbReference type="EMBL" id="MEN3931046.1"/>
    </source>
</evidence>
<evidence type="ECO:0000256" key="5">
    <source>
        <dbReference type="ARBA" id="ARBA00048200"/>
    </source>
</evidence>
<keyword evidence="6" id="KW-0521">NADP</keyword>
<comment type="cofactor">
    <cofactor evidence="6">
        <name>Mg(2+)</name>
        <dbReference type="ChEBI" id="CHEBI:18420"/>
    </cofactor>
    <text evidence="6">Binds 1 Mg(2+) ion per monomer.</text>
</comment>
<dbReference type="InterPro" id="IPR005913">
    <property type="entry name" value="dTDP_dehydrorham_reduct"/>
</dbReference>
<comment type="pathway">
    <text evidence="1 6">Carbohydrate biosynthesis; dTDP-L-rhamnose biosynthesis.</text>
</comment>
<keyword evidence="9" id="KW-1185">Reference proteome</keyword>
<evidence type="ECO:0000256" key="3">
    <source>
        <dbReference type="ARBA" id="ARBA00012929"/>
    </source>
</evidence>
<dbReference type="SUPFAM" id="SSF51735">
    <property type="entry name" value="NAD(P)-binding Rossmann-fold domains"/>
    <property type="match status" value="1"/>
</dbReference>
<comment type="function">
    <text evidence="6">Catalyzes the reduction of dTDP-6-deoxy-L-lyxo-4-hexulose to yield dTDP-L-rhamnose.</text>
</comment>
<keyword evidence="6 8" id="KW-0560">Oxidoreductase</keyword>
<evidence type="ECO:0000256" key="4">
    <source>
        <dbReference type="ARBA" id="ARBA00017099"/>
    </source>
</evidence>
<dbReference type="CDD" id="cd05254">
    <property type="entry name" value="dTDP_HR_like_SDR_e"/>
    <property type="match status" value="1"/>
</dbReference>
<dbReference type="InterPro" id="IPR029903">
    <property type="entry name" value="RmlD-like-bd"/>
</dbReference>
<protein>
    <recommendedName>
        <fullName evidence="4 6">dTDP-4-dehydrorhamnose reductase</fullName>
        <ecNumber evidence="3 6">1.1.1.133</ecNumber>
    </recommendedName>
</protein>
<evidence type="ECO:0000256" key="1">
    <source>
        <dbReference type="ARBA" id="ARBA00004781"/>
    </source>
</evidence>
<dbReference type="PANTHER" id="PTHR10491:SF4">
    <property type="entry name" value="METHIONINE ADENOSYLTRANSFERASE 2 SUBUNIT BETA"/>
    <property type="match status" value="1"/>
</dbReference>
<dbReference type="EMBL" id="JBBYXI010000003">
    <property type="protein sequence ID" value="MEN3931046.1"/>
    <property type="molecule type" value="Genomic_DNA"/>
</dbReference>
<proteinExistence type="inferred from homology"/>
<comment type="catalytic activity">
    <reaction evidence="5 6">
        <text>dTDP-beta-L-rhamnose + NADP(+) = dTDP-4-dehydro-beta-L-rhamnose + NADPH + H(+)</text>
        <dbReference type="Rhea" id="RHEA:21796"/>
        <dbReference type="ChEBI" id="CHEBI:15378"/>
        <dbReference type="ChEBI" id="CHEBI:57510"/>
        <dbReference type="ChEBI" id="CHEBI:57783"/>
        <dbReference type="ChEBI" id="CHEBI:58349"/>
        <dbReference type="ChEBI" id="CHEBI:62830"/>
        <dbReference type="EC" id="1.1.1.133"/>
    </reaction>
</comment>
<gene>
    <name evidence="8" type="primary">rfbD</name>
    <name evidence="8" type="ORF">WJT86_08250</name>
</gene>
<dbReference type="NCBIfam" id="TIGR01214">
    <property type="entry name" value="rmlD"/>
    <property type="match status" value="1"/>
</dbReference>
<reference evidence="8 9" key="1">
    <citation type="submission" date="2024-04" db="EMBL/GenBank/DDBJ databases">
        <title>A novel species isolated from cricket.</title>
        <authorList>
            <person name="Wang H.-C."/>
        </authorList>
    </citation>
    <scope>NUCLEOTIDE SEQUENCE [LARGE SCALE GENOMIC DNA]</scope>
    <source>
        <strain evidence="8 9">WL0021</strain>
    </source>
</reference>
<dbReference type="EC" id="1.1.1.133" evidence="3 6"/>
<dbReference type="GO" id="GO:0008831">
    <property type="term" value="F:dTDP-4-dehydrorhamnose reductase activity"/>
    <property type="evidence" value="ECO:0007669"/>
    <property type="project" value="UniProtKB-EC"/>
</dbReference>
<evidence type="ECO:0000256" key="6">
    <source>
        <dbReference type="RuleBase" id="RU364082"/>
    </source>
</evidence>
<accession>A0ABV0BL70</accession>
<dbReference type="Gene3D" id="3.40.50.720">
    <property type="entry name" value="NAD(P)-binding Rossmann-like Domain"/>
    <property type="match status" value="1"/>
</dbReference>
<organism evidence="8 9">
    <name type="scientific">Hohaiivirga grylli</name>
    <dbReference type="NCBI Taxonomy" id="3133970"/>
    <lineage>
        <taxon>Bacteria</taxon>
        <taxon>Pseudomonadati</taxon>
        <taxon>Pseudomonadota</taxon>
        <taxon>Alphaproteobacteria</taxon>
        <taxon>Hyphomicrobiales</taxon>
        <taxon>Methylobacteriaceae</taxon>
        <taxon>Hohaiivirga</taxon>
    </lineage>
</organism>
<feature type="domain" description="RmlD-like substrate binding" evidence="7">
    <location>
        <begin position="7"/>
        <end position="301"/>
    </location>
</feature>
<dbReference type="InterPro" id="IPR036291">
    <property type="entry name" value="NAD(P)-bd_dom_sf"/>
</dbReference>
<dbReference type="Proteomes" id="UP001418637">
    <property type="component" value="Unassembled WGS sequence"/>
</dbReference>
<evidence type="ECO:0000313" key="9">
    <source>
        <dbReference type="Proteomes" id="UP001418637"/>
    </source>
</evidence>
<evidence type="ECO:0000256" key="2">
    <source>
        <dbReference type="ARBA" id="ARBA00010944"/>
    </source>
</evidence>
<evidence type="ECO:0000259" key="7">
    <source>
        <dbReference type="Pfam" id="PF04321"/>
    </source>
</evidence>
<comment type="caution">
    <text evidence="8">The sequence shown here is derived from an EMBL/GenBank/DDBJ whole genome shotgun (WGS) entry which is preliminary data.</text>
</comment>
<dbReference type="Pfam" id="PF04321">
    <property type="entry name" value="RmlD_sub_bind"/>
    <property type="match status" value="1"/>
</dbReference>
<dbReference type="RefSeq" id="WP_346337087.1">
    <property type="nucleotide sequence ID" value="NZ_JBBYXI010000003.1"/>
</dbReference>